<dbReference type="AlphaFoldDB" id="A0A3Q9G013"/>
<evidence type="ECO:0000259" key="5">
    <source>
        <dbReference type="PROSITE" id="PS01124"/>
    </source>
</evidence>
<dbReference type="PANTHER" id="PTHR46796:SF6">
    <property type="entry name" value="ARAC SUBFAMILY"/>
    <property type="match status" value="1"/>
</dbReference>
<dbReference type="PROSITE" id="PS01124">
    <property type="entry name" value="HTH_ARAC_FAMILY_2"/>
    <property type="match status" value="1"/>
</dbReference>
<dbReference type="Pfam" id="PF12833">
    <property type="entry name" value="HTH_18"/>
    <property type="match status" value="1"/>
</dbReference>
<dbReference type="InterPro" id="IPR003313">
    <property type="entry name" value="AraC-bd"/>
</dbReference>
<dbReference type="InterPro" id="IPR037923">
    <property type="entry name" value="HTH-like"/>
</dbReference>
<keyword evidence="2" id="KW-0238">DNA-binding</keyword>
<dbReference type="SUPFAM" id="SSF46689">
    <property type="entry name" value="Homeodomain-like"/>
    <property type="match status" value="1"/>
</dbReference>
<dbReference type="SUPFAM" id="SSF51215">
    <property type="entry name" value="Regulatory protein AraC"/>
    <property type="match status" value="1"/>
</dbReference>
<dbReference type="GO" id="GO:0043565">
    <property type="term" value="F:sequence-specific DNA binding"/>
    <property type="evidence" value="ECO:0007669"/>
    <property type="project" value="InterPro"/>
</dbReference>
<evidence type="ECO:0000256" key="1">
    <source>
        <dbReference type="ARBA" id="ARBA00023015"/>
    </source>
</evidence>
<dbReference type="OrthoDB" id="9799345at2"/>
<evidence type="ECO:0000313" key="7">
    <source>
        <dbReference type="Proteomes" id="UP000267900"/>
    </source>
</evidence>
<sequence>MILVENRQLPLVLPSVRQLRYAPASPVGRGVEVLGFEQLRTMDHARRRALPQRPDFHVLALVTSGAGRHTADFVDHPLRERTVVWIRPGVVHRWTDVDEVQGPLVLFEPGFLPVSGPAGQAAADVFAPTSWQLGDRNWHLSMCAADHLSHEHATAVAHPELASPPVLVHLLSALVLRVLPSASASPPAADAENHTVFRRYRAAVEEHFAHQHHVTEYARQLGYDPRTLTRAARAATGLGAKHFLDQRILLEAKRLLAHTDLPVARIAGHLGFGDSANFTTFFQRQTALPPAAGAPGTETTDRPAPDASSARRRAASVSPSPAGPFPRAPGPRPPPAPRAAVRSGSPGPPAR</sequence>
<dbReference type="PANTHER" id="PTHR46796">
    <property type="entry name" value="HTH-TYPE TRANSCRIPTIONAL ACTIVATOR RHAS-RELATED"/>
    <property type="match status" value="1"/>
</dbReference>
<feature type="domain" description="HTH araC/xylS-type" evidence="5">
    <location>
        <begin position="198"/>
        <end position="291"/>
    </location>
</feature>
<organism evidence="6 7">
    <name type="scientific">Streptomyces luteoverticillatus</name>
    <name type="common">Streptoverticillium luteoverticillatus</name>
    <dbReference type="NCBI Taxonomy" id="66425"/>
    <lineage>
        <taxon>Bacteria</taxon>
        <taxon>Bacillati</taxon>
        <taxon>Actinomycetota</taxon>
        <taxon>Actinomycetes</taxon>
        <taxon>Kitasatosporales</taxon>
        <taxon>Streptomycetaceae</taxon>
        <taxon>Streptomyces</taxon>
    </lineage>
</organism>
<dbReference type="SMART" id="SM00342">
    <property type="entry name" value="HTH_ARAC"/>
    <property type="match status" value="1"/>
</dbReference>
<dbReference type="Gene3D" id="1.10.10.60">
    <property type="entry name" value="Homeodomain-like"/>
    <property type="match status" value="1"/>
</dbReference>
<evidence type="ECO:0000256" key="3">
    <source>
        <dbReference type="ARBA" id="ARBA00023163"/>
    </source>
</evidence>
<protein>
    <submittedName>
        <fullName evidence="6">AraC family transcriptional regulator</fullName>
    </submittedName>
</protein>
<dbReference type="Pfam" id="PF02311">
    <property type="entry name" value="AraC_binding"/>
    <property type="match status" value="1"/>
</dbReference>
<name>A0A3Q9G013_STRLT</name>
<keyword evidence="1" id="KW-0805">Transcription regulation</keyword>
<dbReference type="GO" id="GO:0003700">
    <property type="term" value="F:DNA-binding transcription factor activity"/>
    <property type="evidence" value="ECO:0007669"/>
    <property type="project" value="InterPro"/>
</dbReference>
<dbReference type="InterPro" id="IPR050204">
    <property type="entry name" value="AraC_XylS_family_regulators"/>
</dbReference>
<dbReference type="EMBL" id="CP034587">
    <property type="protein sequence ID" value="AZQ74625.1"/>
    <property type="molecule type" value="Genomic_DNA"/>
</dbReference>
<feature type="compositionally biased region" description="Pro residues" evidence="4">
    <location>
        <begin position="321"/>
        <end position="337"/>
    </location>
</feature>
<reference evidence="6 7" key="1">
    <citation type="submission" date="2018-12" db="EMBL/GenBank/DDBJ databases">
        <title>The whole draft genome of Streptomyce luteoverticillatus CGMCC 15060.</title>
        <authorList>
            <person name="Feng Z."/>
            <person name="Chen G."/>
            <person name="Zhang J."/>
            <person name="Zhu H."/>
            <person name="Yu X."/>
            <person name="Zhang W."/>
            <person name="Zhang X."/>
        </authorList>
    </citation>
    <scope>NUCLEOTIDE SEQUENCE [LARGE SCALE GENOMIC DNA]</scope>
    <source>
        <strain evidence="6 7">CGMCC 15060</strain>
    </source>
</reference>
<gene>
    <name evidence="6" type="ORF">EKH77_28495</name>
</gene>
<dbReference type="Proteomes" id="UP000267900">
    <property type="component" value="Chromosome"/>
</dbReference>
<dbReference type="InterPro" id="IPR009057">
    <property type="entry name" value="Homeodomain-like_sf"/>
</dbReference>
<feature type="compositionally biased region" description="Low complexity" evidence="4">
    <location>
        <begin position="288"/>
        <end position="298"/>
    </location>
</feature>
<evidence type="ECO:0000256" key="4">
    <source>
        <dbReference type="SAM" id="MobiDB-lite"/>
    </source>
</evidence>
<accession>A0A3Q9G013</accession>
<dbReference type="InterPro" id="IPR018060">
    <property type="entry name" value="HTH_AraC"/>
</dbReference>
<evidence type="ECO:0000256" key="2">
    <source>
        <dbReference type="ARBA" id="ARBA00023125"/>
    </source>
</evidence>
<keyword evidence="3" id="KW-0804">Transcription</keyword>
<proteinExistence type="predicted"/>
<keyword evidence="7" id="KW-1185">Reference proteome</keyword>
<evidence type="ECO:0000313" key="6">
    <source>
        <dbReference type="EMBL" id="AZQ74625.1"/>
    </source>
</evidence>
<feature type="region of interest" description="Disordered" evidence="4">
    <location>
        <begin position="288"/>
        <end position="351"/>
    </location>
</feature>